<keyword evidence="3 7" id="KW-0378">Hydrolase</keyword>
<dbReference type="EC" id="3.1.1.29" evidence="1 7"/>
<evidence type="ECO:0000313" key="11">
    <source>
        <dbReference type="Proteomes" id="UP000019275"/>
    </source>
</evidence>
<dbReference type="GO" id="GO:0004045">
    <property type="term" value="F:peptidyl-tRNA hydrolase activity"/>
    <property type="evidence" value="ECO:0007669"/>
    <property type="project" value="UniProtKB-EC"/>
</dbReference>
<reference evidence="10 11" key="1">
    <citation type="journal article" date="2014" name="Genome Announc.">
        <title>Draft Genome Sequence of the Carrageenan-Degrading Bacterium Cellulophaga sp. Strain KL-A, Isolated from Decaying Marine Algae.</title>
        <authorList>
            <person name="Shan D."/>
            <person name="Ying J."/>
            <person name="Li X."/>
            <person name="Gao Z."/>
            <person name="Wei G."/>
            <person name="Shao Z."/>
        </authorList>
    </citation>
    <scope>NUCLEOTIDE SEQUENCE [LARGE SCALE GENOMIC DNA]</scope>
    <source>
        <strain evidence="10 11">KL-A</strain>
    </source>
</reference>
<sequence length="229" mass="26355">MEFTKFQDAFVFLVLLLHMIAQILKSIFRTKPLFFLEEKDPMKKFLVVGLGNIGTEYTETRHNIGFKILDAFAKKESLTFEPQKLGAVTTYKIKGRTILFLQPSTYMNLSGKAIRYWLEKEKIPLENLLVITDDINLPFGTIRVKTKGSDGGHNGLKDTQNILQTTSYNRYRFGVGADFGKGRQVDYVLGEWNQEEQEKMPERLERSIELIKSFVLAGIKTTMNHFNNT</sequence>
<comment type="subcellular location">
    <subcellularLocation>
        <location evidence="7">Cytoplasm</location>
    </subcellularLocation>
</comment>
<comment type="similarity">
    <text evidence="5 7 9">Belongs to the PTH family.</text>
</comment>
<evidence type="ECO:0000256" key="1">
    <source>
        <dbReference type="ARBA" id="ARBA00013260"/>
    </source>
</evidence>
<feature type="binding site" evidence="7">
    <location>
        <position position="108"/>
    </location>
    <ligand>
        <name>tRNA</name>
        <dbReference type="ChEBI" id="CHEBI:17843"/>
    </ligand>
</feature>
<evidence type="ECO:0000256" key="6">
    <source>
        <dbReference type="ARBA" id="ARBA00050038"/>
    </source>
</evidence>
<comment type="catalytic activity">
    <reaction evidence="7 8">
        <text>an N-acyl-L-alpha-aminoacyl-tRNA + H2O = an N-acyl-L-amino acid + a tRNA + H(+)</text>
        <dbReference type="Rhea" id="RHEA:54448"/>
        <dbReference type="Rhea" id="RHEA-COMP:10123"/>
        <dbReference type="Rhea" id="RHEA-COMP:13883"/>
        <dbReference type="ChEBI" id="CHEBI:15377"/>
        <dbReference type="ChEBI" id="CHEBI:15378"/>
        <dbReference type="ChEBI" id="CHEBI:59874"/>
        <dbReference type="ChEBI" id="CHEBI:78442"/>
        <dbReference type="ChEBI" id="CHEBI:138191"/>
        <dbReference type="EC" id="3.1.1.29"/>
    </reaction>
</comment>
<proteinExistence type="inferred from homology"/>
<dbReference type="InterPro" id="IPR036416">
    <property type="entry name" value="Pept_tRNA_hydro_sf"/>
</dbReference>
<dbReference type="NCBIfam" id="TIGR00447">
    <property type="entry name" value="pth"/>
    <property type="match status" value="1"/>
</dbReference>
<dbReference type="InterPro" id="IPR001328">
    <property type="entry name" value="Pept_tRNA_hydro"/>
</dbReference>
<evidence type="ECO:0000256" key="7">
    <source>
        <dbReference type="HAMAP-Rule" id="MF_00083"/>
    </source>
</evidence>
<feature type="active site" description="Proton acceptor" evidence="7">
    <location>
        <position position="62"/>
    </location>
</feature>
<comment type="function">
    <text evidence="7">Catalyzes the release of premature peptidyl moieties from peptidyl-tRNA molecules trapped in stalled 50S ribosomal subunits, and thus maintains levels of free tRNAs and 50S ribosomes.</text>
</comment>
<dbReference type="PROSITE" id="PS01196">
    <property type="entry name" value="PEPT_TRNA_HYDROL_2"/>
    <property type="match status" value="1"/>
</dbReference>
<feature type="binding site" evidence="7">
    <location>
        <position position="106"/>
    </location>
    <ligand>
        <name>tRNA</name>
        <dbReference type="ChEBI" id="CHEBI:17843"/>
    </ligand>
</feature>
<dbReference type="PANTHER" id="PTHR17224">
    <property type="entry name" value="PEPTIDYL-TRNA HYDROLASE"/>
    <property type="match status" value="1"/>
</dbReference>
<dbReference type="EMBL" id="ARZX01000022">
    <property type="protein sequence ID" value="EWH12485.1"/>
    <property type="molecule type" value="Genomic_DNA"/>
</dbReference>
<keyword evidence="4 7" id="KW-0694">RNA-binding</keyword>
<name>A0ABP3B3U8_9FLAO</name>
<dbReference type="SUPFAM" id="SSF53178">
    <property type="entry name" value="Peptidyl-tRNA hydrolase-like"/>
    <property type="match status" value="1"/>
</dbReference>
<evidence type="ECO:0000256" key="4">
    <source>
        <dbReference type="ARBA" id="ARBA00022884"/>
    </source>
</evidence>
<evidence type="ECO:0000256" key="5">
    <source>
        <dbReference type="ARBA" id="ARBA00038063"/>
    </source>
</evidence>
<dbReference type="Pfam" id="PF01195">
    <property type="entry name" value="Pept_tRNA_hydro"/>
    <property type="match status" value="1"/>
</dbReference>
<gene>
    <name evidence="7" type="primary">pth</name>
    <name evidence="10" type="ORF">KLA_14573</name>
</gene>
<dbReference type="CDD" id="cd00462">
    <property type="entry name" value="PTH"/>
    <property type="match status" value="1"/>
</dbReference>
<dbReference type="InterPro" id="IPR018171">
    <property type="entry name" value="Pept_tRNA_hydro_CS"/>
</dbReference>
<dbReference type="Gene3D" id="3.40.50.1470">
    <property type="entry name" value="Peptidyl-tRNA hydrolase"/>
    <property type="match status" value="1"/>
</dbReference>
<evidence type="ECO:0000256" key="8">
    <source>
        <dbReference type="RuleBase" id="RU000673"/>
    </source>
</evidence>
<dbReference type="PANTHER" id="PTHR17224:SF1">
    <property type="entry name" value="PEPTIDYL-TRNA HYDROLASE"/>
    <property type="match status" value="1"/>
</dbReference>
<evidence type="ECO:0000256" key="3">
    <source>
        <dbReference type="ARBA" id="ARBA00022801"/>
    </source>
</evidence>
<keyword evidence="7" id="KW-0963">Cytoplasm</keyword>
<keyword evidence="2 7" id="KW-0820">tRNA-binding</keyword>
<dbReference type="Proteomes" id="UP000019275">
    <property type="component" value="Unassembled WGS sequence"/>
</dbReference>
<comment type="caution">
    <text evidence="10">The sequence shown here is derived from an EMBL/GenBank/DDBJ whole genome shotgun (WGS) entry which is preliminary data.</text>
</comment>
<evidence type="ECO:0000313" key="10">
    <source>
        <dbReference type="EMBL" id="EWH12485.1"/>
    </source>
</evidence>
<comment type="function">
    <text evidence="7">Hydrolyzes ribosome-free peptidyl-tRNAs (with 1 or more amino acids incorporated), which drop off the ribosome during protein synthesis, or as a result of ribosome stalling.</text>
</comment>
<evidence type="ECO:0000256" key="9">
    <source>
        <dbReference type="RuleBase" id="RU004320"/>
    </source>
</evidence>
<feature type="binding site" evidence="7">
    <location>
        <position position="57"/>
    </location>
    <ligand>
        <name>tRNA</name>
        <dbReference type="ChEBI" id="CHEBI:17843"/>
    </ligand>
</feature>
<protein>
    <recommendedName>
        <fullName evidence="6 7">Peptidyl-tRNA hydrolase</fullName>
        <shortName evidence="7">Pth</shortName>
        <ecNumber evidence="1 7">3.1.1.29</ecNumber>
    </recommendedName>
</protein>
<feature type="binding site" evidence="7">
    <location>
        <position position="154"/>
    </location>
    <ligand>
        <name>tRNA</name>
        <dbReference type="ChEBI" id="CHEBI:17843"/>
    </ligand>
</feature>
<feature type="site" description="Discriminates between blocked and unblocked aminoacyl-tRNA" evidence="7">
    <location>
        <position position="52"/>
    </location>
</feature>
<dbReference type="PROSITE" id="PS01195">
    <property type="entry name" value="PEPT_TRNA_HYDROL_1"/>
    <property type="match status" value="1"/>
</dbReference>
<evidence type="ECO:0000256" key="2">
    <source>
        <dbReference type="ARBA" id="ARBA00022555"/>
    </source>
</evidence>
<organism evidence="10 11">
    <name type="scientific">Cellulophaga geojensis KL-A</name>
    <dbReference type="NCBI Taxonomy" id="1328323"/>
    <lineage>
        <taxon>Bacteria</taxon>
        <taxon>Pseudomonadati</taxon>
        <taxon>Bacteroidota</taxon>
        <taxon>Flavobacteriia</taxon>
        <taxon>Flavobacteriales</taxon>
        <taxon>Flavobacteriaceae</taxon>
        <taxon>Cellulophaga</taxon>
    </lineage>
</organism>
<feature type="site" description="Stabilizes the basic form of H active site to accept a proton" evidence="7">
    <location>
        <position position="133"/>
    </location>
</feature>
<dbReference type="HAMAP" id="MF_00083">
    <property type="entry name" value="Pept_tRNA_hydro_bact"/>
    <property type="match status" value="1"/>
</dbReference>
<accession>A0ABP3B3U8</accession>
<keyword evidence="11" id="KW-1185">Reference proteome</keyword>
<comment type="subunit">
    <text evidence="7">Monomer.</text>
</comment>